<evidence type="ECO:0000313" key="2">
    <source>
        <dbReference type="Proteomes" id="UP001274830"/>
    </source>
</evidence>
<reference evidence="1" key="1">
    <citation type="submission" date="2023-07" db="EMBL/GenBank/DDBJ databases">
        <title>Black Yeasts Isolated from many extreme environments.</title>
        <authorList>
            <person name="Coleine C."/>
            <person name="Stajich J.E."/>
            <person name="Selbmann L."/>
        </authorList>
    </citation>
    <scope>NUCLEOTIDE SEQUENCE</scope>
    <source>
        <strain evidence="1">CCFEE 5485</strain>
    </source>
</reference>
<proteinExistence type="predicted"/>
<gene>
    <name evidence="1" type="ORF">LTR78_010531</name>
</gene>
<sequence>MADIIADTINDTAAQQLMNTFLFPKTPEIHNPAPTRLQFYHNDYLIADLTSALELTACA</sequence>
<evidence type="ECO:0000313" key="1">
    <source>
        <dbReference type="EMBL" id="KAK3669593.1"/>
    </source>
</evidence>
<keyword evidence="2" id="KW-1185">Reference proteome</keyword>
<accession>A0AAE0WI77</accession>
<dbReference type="EMBL" id="JAUTXT010000078">
    <property type="protein sequence ID" value="KAK3669593.1"/>
    <property type="molecule type" value="Genomic_DNA"/>
</dbReference>
<dbReference type="Proteomes" id="UP001274830">
    <property type="component" value="Unassembled WGS sequence"/>
</dbReference>
<organism evidence="1 2">
    <name type="scientific">Recurvomyces mirabilis</name>
    <dbReference type="NCBI Taxonomy" id="574656"/>
    <lineage>
        <taxon>Eukaryota</taxon>
        <taxon>Fungi</taxon>
        <taxon>Dikarya</taxon>
        <taxon>Ascomycota</taxon>
        <taxon>Pezizomycotina</taxon>
        <taxon>Dothideomycetes</taxon>
        <taxon>Dothideomycetidae</taxon>
        <taxon>Mycosphaerellales</taxon>
        <taxon>Teratosphaeriaceae</taxon>
        <taxon>Recurvomyces</taxon>
    </lineage>
</organism>
<dbReference type="AlphaFoldDB" id="A0AAE0WI77"/>
<comment type="caution">
    <text evidence="1">The sequence shown here is derived from an EMBL/GenBank/DDBJ whole genome shotgun (WGS) entry which is preliminary data.</text>
</comment>
<name>A0AAE0WI77_9PEZI</name>
<protein>
    <submittedName>
        <fullName evidence="1">Uncharacterized protein</fullName>
    </submittedName>
</protein>